<dbReference type="RefSeq" id="WP_029141900.1">
    <property type="nucleotide sequence ID" value="NZ_ATUM01000011.1"/>
</dbReference>
<dbReference type="GeneID" id="29815226"/>
<evidence type="ECO:0000313" key="2">
    <source>
        <dbReference type="Proteomes" id="UP000184029"/>
    </source>
</evidence>
<evidence type="ECO:0000313" key="1">
    <source>
        <dbReference type="EMBL" id="SHE88656.1"/>
    </source>
</evidence>
<dbReference type="AlphaFoldDB" id="A0A8B4BSS3"/>
<proteinExistence type="predicted"/>
<reference evidence="1 2" key="1">
    <citation type="submission" date="2016-11" db="EMBL/GenBank/DDBJ databases">
        <authorList>
            <person name="Varghese N."/>
            <person name="Submissions S."/>
        </authorList>
    </citation>
    <scope>NUCLEOTIDE SEQUENCE [LARGE SCALE GENOMIC DNA]</scope>
    <source>
        <strain evidence="1 2">DSM 1</strain>
    </source>
</reference>
<dbReference type="EMBL" id="FQUB01000014">
    <property type="protein sequence ID" value="SHE88656.1"/>
    <property type="molecule type" value="Genomic_DNA"/>
</dbReference>
<dbReference type="InterPro" id="IPR019700">
    <property type="entry name" value="Sigma-G_inhibitor_Gin"/>
</dbReference>
<dbReference type="Pfam" id="PF10764">
    <property type="entry name" value="Gin"/>
    <property type="match status" value="1"/>
</dbReference>
<accession>A0A8B4BSS3</accession>
<comment type="caution">
    <text evidence="1">The sequence shown here is derived from an EMBL/GenBank/DDBJ whole genome shotgun (WGS) entry which is preliminary data.</text>
</comment>
<protein>
    <submittedName>
        <fullName evidence="1">Inhibitor of sigma-G Gin</fullName>
    </submittedName>
</protein>
<gene>
    <name evidence="1" type="ORF">SAMN02745208_01050</name>
</gene>
<name>A0A8B4BSS3_HEYCO</name>
<sequence length="70" mass="8264">MNRSARRNEPEMCIVCEKLKHSGIHLYTSFICSDCEQEMVRTDTGDPRYSYFVRQLKAVQNQKCIQDQAY</sequence>
<dbReference type="KEGG" id="bcoa:BF29_2288"/>
<organism evidence="1 2">
    <name type="scientific">Heyndrickxia coagulans DSM 1 = ATCC 7050</name>
    <dbReference type="NCBI Taxonomy" id="1121088"/>
    <lineage>
        <taxon>Bacteria</taxon>
        <taxon>Bacillati</taxon>
        <taxon>Bacillota</taxon>
        <taxon>Bacilli</taxon>
        <taxon>Bacillales</taxon>
        <taxon>Bacillaceae</taxon>
        <taxon>Heyndrickxia</taxon>
    </lineage>
</organism>
<dbReference type="Proteomes" id="UP000184029">
    <property type="component" value="Unassembled WGS sequence"/>
</dbReference>